<sequence>MSSHSTVKSTTLKDSCFCAVEWKIRKTCKLDFVSFLFVPISLDEFCNSNVDIIEVLCPQLDTTTYSTYLQRSIPTNMQEKSKAKA</sequence>
<evidence type="ECO:0000313" key="2">
    <source>
        <dbReference type="Proteomes" id="UP000237347"/>
    </source>
</evidence>
<name>A0AAW0JHC0_QUESU</name>
<dbReference type="Proteomes" id="UP000237347">
    <property type="component" value="Unassembled WGS sequence"/>
</dbReference>
<comment type="caution">
    <text evidence="1">The sequence shown here is derived from an EMBL/GenBank/DDBJ whole genome shotgun (WGS) entry which is preliminary data.</text>
</comment>
<gene>
    <name evidence="1" type="ORF">CFP56_032370</name>
</gene>
<protein>
    <submittedName>
        <fullName evidence="1">Uncharacterized protein</fullName>
    </submittedName>
</protein>
<organism evidence="1 2">
    <name type="scientific">Quercus suber</name>
    <name type="common">Cork oak</name>
    <dbReference type="NCBI Taxonomy" id="58331"/>
    <lineage>
        <taxon>Eukaryota</taxon>
        <taxon>Viridiplantae</taxon>
        <taxon>Streptophyta</taxon>
        <taxon>Embryophyta</taxon>
        <taxon>Tracheophyta</taxon>
        <taxon>Spermatophyta</taxon>
        <taxon>Magnoliopsida</taxon>
        <taxon>eudicotyledons</taxon>
        <taxon>Gunneridae</taxon>
        <taxon>Pentapetalae</taxon>
        <taxon>rosids</taxon>
        <taxon>fabids</taxon>
        <taxon>Fagales</taxon>
        <taxon>Fagaceae</taxon>
        <taxon>Quercus</taxon>
    </lineage>
</organism>
<dbReference type="AlphaFoldDB" id="A0AAW0JHC0"/>
<keyword evidence="2" id="KW-1185">Reference proteome</keyword>
<accession>A0AAW0JHC0</accession>
<reference evidence="1 2" key="1">
    <citation type="journal article" date="2018" name="Sci. Data">
        <title>The draft genome sequence of cork oak.</title>
        <authorList>
            <person name="Ramos A.M."/>
            <person name="Usie A."/>
            <person name="Barbosa P."/>
            <person name="Barros P.M."/>
            <person name="Capote T."/>
            <person name="Chaves I."/>
            <person name="Simoes F."/>
            <person name="Abreu I."/>
            <person name="Carrasquinho I."/>
            <person name="Faro C."/>
            <person name="Guimaraes J.B."/>
            <person name="Mendonca D."/>
            <person name="Nobrega F."/>
            <person name="Rodrigues L."/>
            <person name="Saibo N.J.M."/>
            <person name="Varela M.C."/>
            <person name="Egas C."/>
            <person name="Matos J."/>
            <person name="Miguel C.M."/>
            <person name="Oliveira M.M."/>
            <person name="Ricardo C.P."/>
            <person name="Goncalves S."/>
        </authorList>
    </citation>
    <scope>NUCLEOTIDE SEQUENCE [LARGE SCALE GENOMIC DNA]</scope>
    <source>
        <strain evidence="2">cv. HL8</strain>
    </source>
</reference>
<evidence type="ECO:0000313" key="1">
    <source>
        <dbReference type="EMBL" id="KAK7826205.1"/>
    </source>
</evidence>
<proteinExistence type="predicted"/>
<dbReference type="EMBL" id="PKMF04000551">
    <property type="protein sequence ID" value="KAK7826205.1"/>
    <property type="molecule type" value="Genomic_DNA"/>
</dbReference>